<dbReference type="Gene3D" id="1.20.1540.10">
    <property type="entry name" value="Rhomboid-like"/>
    <property type="match status" value="1"/>
</dbReference>
<dbReference type="InterPro" id="IPR022764">
    <property type="entry name" value="Peptidase_S54_rhomboid_dom"/>
</dbReference>
<evidence type="ECO:0000313" key="8">
    <source>
        <dbReference type="Proteomes" id="UP000244223"/>
    </source>
</evidence>
<comment type="caution">
    <text evidence="7">The sequence shown here is derived from an EMBL/GenBank/DDBJ whole genome shotgun (WGS) entry which is preliminary data.</text>
</comment>
<evidence type="ECO:0000256" key="4">
    <source>
        <dbReference type="ARBA" id="ARBA00023136"/>
    </source>
</evidence>
<dbReference type="RefSeq" id="WP_107864022.1">
    <property type="nucleotide sequence ID" value="NZ_QAON01000001.1"/>
</dbReference>
<dbReference type="Pfam" id="PF01694">
    <property type="entry name" value="Rhomboid"/>
    <property type="match status" value="1"/>
</dbReference>
<dbReference type="GO" id="GO:0006508">
    <property type="term" value="P:proteolysis"/>
    <property type="evidence" value="ECO:0007669"/>
    <property type="project" value="UniProtKB-KW"/>
</dbReference>
<proteinExistence type="predicted"/>
<accession>A0A2T5J337</accession>
<feature type="transmembrane region" description="Helical" evidence="5">
    <location>
        <begin position="101"/>
        <end position="122"/>
    </location>
</feature>
<comment type="subcellular location">
    <subcellularLocation>
        <location evidence="1">Membrane</location>
        <topology evidence="1">Multi-pass membrane protein</topology>
    </subcellularLocation>
</comment>
<name>A0A2T5J337_9GAMM</name>
<feature type="domain" description="Peptidase S54 rhomboid" evidence="6">
    <location>
        <begin position="37"/>
        <end position="179"/>
    </location>
</feature>
<dbReference type="InterPro" id="IPR035952">
    <property type="entry name" value="Rhomboid-like_sf"/>
</dbReference>
<keyword evidence="4 5" id="KW-0472">Membrane</keyword>
<feature type="transmembrane region" description="Helical" evidence="5">
    <location>
        <begin position="76"/>
        <end position="95"/>
    </location>
</feature>
<evidence type="ECO:0000256" key="3">
    <source>
        <dbReference type="ARBA" id="ARBA00022989"/>
    </source>
</evidence>
<gene>
    <name evidence="7" type="ORF">C8N29_10162</name>
</gene>
<dbReference type="NCBIfam" id="TIGR03902">
    <property type="entry name" value="rhom_GG_sort"/>
    <property type="match status" value="1"/>
</dbReference>
<feature type="transmembrane region" description="Helical" evidence="5">
    <location>
        <begin position="52"/>
        <end position="69"/>
    </location>
</feature>
<sequence length="194" mass="21772">MNRQSLILLTVLTLMLGVCQSVMGWAWAYQRPLIEAGHYYLLLTGHFVHLNTIHLGLNTLGLILVLLLFDRVYRWYEWLAWLFSSAIAVSLMMYYCLPTVTYYVGLSAVLHSLYVAGAMRLLLTPERQFAGVLLVLVSIKLFVENMGMGDSLTARLIDGHVLTESHLFGAIFAFFASIGVLIFKTLSANHGKIT</sequence>
<keyword evidence="7" id="KW-0645">Protease</keyword>
<feature type="transmembrane region" description="Helical" evidence="5">
    <location>
        <begin position="129"/>
        <end position="147"/>
    </location>
</feature>
<feature type="transmembrane region" description="Helical" evidence="5">
    <location>
        <begin position="167"/>
        <end position="186"/>
    </location>
</feature>
<evidence type="ECO:0000256" key="2">
    <source>
        <dbReference type="ARBA" id="ARBA00022692"/>
    </source>
</evidence>
<organism evidence="7 8">
    <name type="scientific">Agitococcus lubricus</name>
    <dbReference type="NCBI Taxonomy" id="1077255"/>
    <lineage>
        <taxon>Bacteria</taxon>
        <taxon>Pseudomonadati</taxon>
        <taxon>Pseudomonadota</taxon>
        <taxon>Gammaproteobacteria</taxon>
        <taxon>Moraxellales</taxon>
        <taxon>Moraxellaceae</taxon>
        <taxon>Agitococcus</taxon>
    </lineage>
</organism>
<evidence type="ECO:0000256" key="5">
    <source>
        <dbReference type="SAM" id="Phobius"/>
    </source>
</evidence>
<dbReference type="AlphaFoldDB" id="A0A2T5J337"/>
<keyword evidence="8" id="KW-1185">Reference proteome</keyword>
<dbReference type="OrthoDB" id="196054at2"/>
<evidence type="ECO:0000313" key="7">
    <source>
        <dbReference type="EMBL" id="PTQ90992.1"/>
    </source>
</evidence>
<dbReference type="SUPFAM" id="SSF144091">
    <property type="entry name" value="Rhomboid-like"/>
    <property type="match status" value="1"/>
</dbReference>
<dbReference type="EMBL" id="QAON01000001">
    <property type="protein sequence ID" value="PTQ90992.1"/>
    <property type="molecule type" value="Genomic_DNA"/>
</dbReference>
<dbReference type="GO" id="GO:0016020">
    <property type="term" value="C:membrane"/>
    <property type="evidence" value="ECO:0007669"/>
    <property type="project" value="UniProtKB-SubCell"/>
</dbReference>
<keyword evidence="7" id="KW-0378">Hydrolase</keyword>
<protein>
    <submittedName>
        <fullName evidence="7">Rhomboid family GlyGly-CTERM serine protease</fullName>
    </submittedName>
</protein>
<evidence type="ECO:0000256" key="1">
    <source>
        <dbReference type="ARBA" id="ARBA00004141"/>
    </source>
</evidence>
<dbReference type="InterPro" id="IPR023826">
    <property type="entry name" value="Rhom-like_SP_proteobac"/>
</dbReference>
<reference evidence="7 8" key="1">
    <citation type="submission" date="2018-04" db="EMBL/GenBank/DDBJ databases">
        <title>Genomic Encyclopedia of Archaeal and Bacterial Type Strains, Phase II (KMG-II): from individual species to whole genera.</title>
        <authorList>
            <person name="Goeker M."/>
        </authorList>
    </citation>
    <scope>NUCLEOTIDE SEQUENCE [LARGE SCALE GENOMIC DNA]</scope>
    <source>
        <strain evidence="7 8">DSM 5822</strain>
    </source>
</reference>
<evidence type="ECO:0000259" key="6">
    <source>
        <dbReference type="Pfam" id="PF01694"/>
    </source>
</evidence>
<dbReference type="Proteomes" id="UP000244223">
    <property type="component" value="Unassembled WGS sequence"/>
</dbReference>
<keyword evidence="3 5" id="KW-1133">Transmembrane helix</keyword>
<keyword evidence="2 5" id="KW-0812">Transmembrane</keyword>
<dbReference type="GO" id="GO:0004252">
    <property type="term" value="F:serine-type endopeptidase activity"/>
    <property type="evidence" value="ECO:0007669"/>
    <property type="project" value="InterPro"/>
</dbReference>